<dbReference type="RefSeq" id="WP_158522588.1">
    <property type="nucleotide sequence ID" value="NZ_CP019606.1"/>
</dbReference>
<feature type="domain" description="TetR transcriptional regulator Rv1219c-like C-terminal" evidence="1">
    <location>
        <begin position="44"/>
        <end position="114"/>
    </location>
</feature>
<protein>
    <recommendedName>
        <fullName evidence="1">TetR transcriptional regulator Rv1219c-like C-terminal domain-containing protein</fullName>
    </recommendedName>
</protein>
<reference evidence="3" key="1">
    <citation type="submission" date="2017-02" db="EMBL/GenBank/DDBJ databases">
        <title>Tessaracoccus aquaemaris sp. nov., isolated from the intestine of a Korean rockfish, Sebastes schlegelii, in a marine aquaculture pond.</title>
        <authorList>
            <person name="Tak E.J."/>
            <person name="Bae J.-W."/>
        </authorList>
    </citation>
    <scope>NUCLEOTIDE SEQUENCE [LARGE SCALE GENOMIC DNA]</scope>
    <source>
        <strain evidence="3">NSG39</strain>
    </source>
</reference>
<proteinExistence type="predicted"/>
<dbReference type="EMBL" id="CP019606">
    <property type="protein sequence ID" value="AQP47764.1"/>
    <property type="molecule type" value="Genomic_DNA"/>
</dbReference>
<dbReference type="Gene3D" id="1.10.357.10">
    <property type="entry name" value="Tetracycline Repressor, domain 2"/>
    <property type="match status" value="1"/>
</dbReference>
<dbReference type="KEGG" id="tes:BW730_09940"/>
<keyword evidence="3" id="KW-1185">Reference proteome</keyword>
<dbReference type="InterPro" id="IPR041484">
    <property type="entry name" value="TetR_C_25"/>
</dbReference>
<dbReference type="Proteomes" id="UP000188145">
    <property type="component" value="Chromosome"/>
</dbReference>
<accession>A0A1Q2CNU3</accession>
<dbReference type="OrthoDB" id="3403733at2"/>
<organism evidence="2 3">
    <name type="scientific">Tessaracoccus aquimaris</name>
    <dbReference type="NCBI Taxonomy" id="1332264"/>
    <lineage>
        <taxon>Bacteria</taxon>
        <taxon>Bacillati</taxon>
        <taxon>Actinomycetota</taxon>
        <taxon>Actinomycetes</taxon>
        <taxon>Propionibacteriales</taxon>
        <taxon>Propionibacteriaceae</taxon>
        <taxon>Tessaracoccus</taxon>
    </lineage>
</organism>
<dbReference type="STRING" id="1332264.BW730_09940"/>
<name>A0A1Q2CNU3_9ACTN</name>
<dbReference type="Pfam" id="PF17933">
    <property type="entry name" value="TetR_C_25"/>
    <property type="match status" value="1"/>
</dbReference>
<evidence type="ECO:0000259" key="1">
    <source>
        <dbReference type="Pfam" id="PF17933"/>
    </source>
</evidence>
<evidence type="ECO:0000313" key="2">
    <source>
        <dbReference type="EMBL" id="AQP47764.1"/>
    </source>
</evidence>
<evidence type="ECO:0000313" key="3">
    <source>
        <dbReference type="Proteomes" id="UP000188145"/>
    </source>
</evidence>
<gene>
    <name evidence="2" type="ORF">BW730_09940</name>
</gene>
<sequence>MAELLRACDAHIAEVIRASKRESITPSPSFDAIGALRSIGSDHVLAYLTRRLGADSPEIDGLIDLLVADAVGYLRDGVDAGVVTPTSDLPGRAALATIVALGSLTMHRHLARYFEVDVRSEDLASQPGFARYVRAQLDLFSGVVEPKVLDEYLPLLEEIEEHHEPHPD</sequence>
<dbReference type="AlphaFoldDB" id="A0A1Q2CNU3"/>